<reference evidence="3 4" key="1">
    <citation type="submission" date="2015-11" db="EMBL/GenBank/DDBJ databases">
        <title>Butyribacter intestini gen. nov., sp. nov., a butyric acid-producing bacterium of the family Lachnospiraceae isolated from the human faeces.</title>
        <authorList>
            <person name="Zou Y."/>
            <person name="Xue W."/>
            <person name="Luo G."/>
            <person name="Lv M."/>
        </authorList>
    </citation>
    <scope>NUCLEOTIDE SEQUENCE [LARGE SCALE GENOMIC DNA]</scope>
    <source>
        <strain evidence="3 4">ACET-33324</strain>
    </source>
</reference>
<evidence type="ECO:0000259" key="2">
    <source>
        <dbReference type="SMART" id="SM00363"/>
    </source>
</evidence>
<dbReference type="OrthoDB" id="9812787at2"/>
<dbReference type="CDD" id="cd00165">
    <property type="entry name" value="S4"/>
    <property type="match status" value="1"/>
</dbReference>
<keyword evidence="4" id="KW-1185">Reference proteome</keyword>
<dbReference type="SMART" id="SM00363">
    <property type="entry name" value="S4"/>
    <property type="match status" value="1"/>
</dbReference>
<dbReference type="InterPro" id="IPR002942">
    <property type="entry name" value="S4_RNA-bd"/>
</dbReference>
<dbReference type="InterPro" id="IPR040591">
    <property type="entry name" value="RqcP2_RBD"/>
</dbReference>
<feature type="domain" description="RNA-binding S4" evidence="2">
    <location>
        <begin position="177"/>
        <end position="246"/>
    </location>
</feature>
<dbReference type="EMBL" id="LNAM01000068">
    <property type="protein sequence ID" value="KSV59929.1"/>
    <property type="molecule type" value="Genomic_DNA"/>
</dbReference>
<dbReference type="InterPro" id="IPR036986">
    <property type="entry name" value="S4_RNA-bd_sf"/>
</dbReference>
<dbReference type="SUPFAM" id="SSF55174">
    <property type="entry name" value="Alpha-L RNA-binding motif"/>
    <property type="match status" value="1"/>
</dbReference>
<dbReference type="Gene3D" id="3.30.1370.160">
    <property type="match status" value="1"/>
</dbReference>
<accession>A0A0V8QIK8</accession>
<protein>
    <submittedName>
        <fullName evidence="3">RNA-binding protein</fullName>
    </submittedName>
</protein>
<comment type="caution">
    <text evidence="3">The sequence shown here is derived from an EMBL/GenBank/DDBJ whole genome shotgun (WGS) entry which is preliminary data.</text>
</comment>
<dbReference type="Gene3D" id="3.30.70.330">
    <property type="match status" value="1"/>
</dbReference>
<dbReference type="PROSITE" id="PS50889">
    <property type="entry name" value="S4"/>
    <property type="match status" value="1"/>
</dbReference>
<dbReference type="AlphaFoldDB" id="A0A0V8QIK8"/>
<evidence type="ECO:0000313" key="3">
    <source>
        <dbReference type="EMBL" id="KSV59929.1"/>
    </source>
</evidence>
<dbReference type="Pfam" id="PF01479">
    <property type="entry name" value="S4"/>
    <property type="match status" value="1"/>
</dbReference>
<sequence length="252" mass="28401">MNLTKEDELFKKRLTELANTAYHRGICTYSDFLNLNEISLLFSNLKEISFINYALWGGYEEAERRVVCFYEDDSFPNIDYPIASLLISPLNKKFSDRLTHRDYLGAVLNLGIDRCKIGDIVVGENCAYLFCHRDIKEFLCSELTRIKHTSVMLIESSGNAVSGSLERKEVIGTVSSIRLDSLLATAFHSSRSSLSGLISSGKVFVNGRLITSNSFVPKEGDIISVRGMGRFQYMDGGSQTKKNKYRVVLLIY</sequence>
<evidence type="ECO:0000313" key="4">
    <source>
        <dbReference type="Proteomes" id="UP000054874"/>
    </source>
</evidence>
<dbReference type="Pfam" id="PF17774">
    <property type="entry name" value="YlmH_RBD"/>
    <property type="match status" value="1"/>
</dbReference>
<dbReference type="Gene3D" id="3.10.290.10">
    <property type="entry name" value="RNA-binding S4 domain"/>
    <property type="match status" value="1"/>
</dbReference>
<proteinExistence type="predicted"/>
<dbReference type="Proteomes" id="UP000054874">
    <property type="component" value="Unassembled WGS sequence"/>
</dbReference>
<evidence type="ECO:0000256" key="1">
    <source>
        <dbReference type="PROSITE-ProRule" id="PRU00182"/>
    </source>
</evidence>
<dbReference type="GO" id="GO:0003723">
    <property type="term" value="F:RNA binding"/>
    <property type="evidence" value="ECO:0007669"/>
    <property type="project" value="UniProtKB-KW"/>
</dbReference>
<organism evidence="3 4">
    <name type="scientific">Acetivibrio ethanolgignens</name>
    <dbReference type="NCBI Taxonomy" id="290052"/>
    <lineage>
        <taxon>Bacteria</taxon>
        <taxon>Bacillati</taxon>
        <taxon>Bacillota</taxon>
        <taxon>Clostridia</taxon>
        <taxon>Eubacteriales</taxon>
        <taxon>Oscillospiraceae</taxon>
        <taxon>Acetivibrio</taxon>
    </lineage>
</organism>
<keyword evidence="1" id="KW-0694">RNA-binding</keyword>
<name>A0A0V8QIK8_9FIRM</name>
<dbReference type="STRING" id="290052.ASU35_07255"/>
<dbReference type="RefSeq" id="WP_058351821.1">
    <property type="nucleotide sequence ID" value="NZ_CABMMD010000068.1"/>
</dbReference>
<dbReference type="InterPro" id="IPR012677">
    <property type="entry name" value="Nucleotide-bd_a/b_plait_sf"/>
</dbReference>
<gene>
    <name evidence="3" type="ORF">ASU35_07255</name>
</gene>